<dbReference type="EMBL" id="JBAKAR010000004">
    <property type="protein sequence ID" value="MEL0613002.1"/>
    <property type="molecule type" value="Genomic_DNA"/>
</dbReference>
<dbReference type="InterPro" id="IPR036388">
    <property type="entry name" value="WH-like_DNA-bd_sf"/>
</dbReference>
<dbReference type="Pfam" id="PF01047">
    <property type="entry name" value="MarR"/>
    <property type="match status" value="1"/>
</dbReference>
<feature type="domain" description="HTH marR-type" evidence="4">
    <location>
        <begin position="13"/>
        <end position="145"/>
    </location>
</feature>
<dbReference type="SUPFAM" id="SSF46785">
    <property type="entry name" value="Winged helix' DNA-binding domain"/>
    <property type="match status" value="1"/>
</dbReference>
<comment type="caution">
    <text evidence="5">The sequence shown here is derived from an EMBL/GenBank/DDBJ whole genome shotgun (WGS) entry which is preliminary data.</text>
</comment>
<dbReference type="Gene3D" id="1.10.10.10">
    <property type="entry name" value="Winged helix-like DNA-binding domain superfamily/Winged helix DNA-binding domain"/>
    <property type="match status" value="1"/>
</dbReference>
<evidence type="ECO:0000313" key="5">
    <source>
        <dbReference type="EMBL" id="MEL0613002.1"/>
    </source>
</evidence>
<sequence>MTSPYHVIDETLLTNLGFLLGKSAQIKDRLLDHYLAVEDITSSQAKVLFTVFFLKNQRSSDISKALNVDSSAVTRMLDRLEKKELIQRMADPDDRRSVFIELTTKGHEVTSRALPLANEAIDKLTECLTPDEKQSLQHCLGKIVNFFHTEECLLNNKKDTTC</sequence>
<keyword evidence="3" id="KW-0804">Transcription</keyword>
<dbReference type="InterPro" id="IPR036390">
    <property type="entry name" value="WH_DNA-bd_sf"/>
</dbReference>
<evidence type="ECO:0000256" key="2">
    <source>
        <dbReference type="ARBA" id="ARBA00023125"/>
    </source>
</evidence>
<keyword evidence="2" id="KW-0238">DNA-binding</keyword>
<proteinExistence type="predicted"/>
<dbReference type="Proteomes" id="UP001379949">
    <property type="component" value="Unassembled WGS sequence"/>
</dbReference>
<dbReference type="PROSITE" id="PS01117">
    <property type="entry name" value="HTH_MARR_1"/>
    <property type="match status" value="1"/>
</dbReference>
<protein>
    <submittedName>
        <fullName evidence="5">MarR family transcriptional regulator</fullName>
    </submittedName>
</protein>
<name>A0ABU9G7Q7_9GAMM</name>
<evidence type="ECO:0000256" key="1">
    <source>
        <dbReference type="ARBA" id="ARBA00023015"/>
    </source>
</evidence>
<dbReference type="PANTHER" id="PTHR33164:SF87">
    <property type="entry name" value="MULTIPLE ANTIBIOTIC RESISTANCE PROTEIN MARR"/>
    <property type="match status" value="1"/>
</dbReference>
<evidence type="ECO:0000259" key="4">
    <source>
        <dbReference type="PROSITE" id="PS50995"/>
    </source>
</evidence>
<evidence type="ECO:0000256" key="3">
    <source>
        <dbReference type="ARBA" id="ARBA00023163"/>
    </source>
</evidence>
<dbReference type="InterPro" id="IPR039422">
    <property type="entry name" value="MarR/SlyA-like"/>
</dbReference>
<dbReference type="PROSITE" id="PS50995">
    <property type="entry name" value="HTH_MARR_2"/>
    <property type="match status" value="1"/>
</dbReference>
<keyword evidence="1" id="KW-0805">Transcription regulation</keyword>
<evidence type="ECO:0000313" key="6">
    <source>
        <dbReference type="Proteomes" id="UP001379949"/>
    </source>
</evidence>
<keyword evidence="6" id="KW-1185">Reference proteome</keyword>
<accession>A0ABU9G7Q7</accession>
<dbReference type="InterPro" id="IPR023187">
    <property type="entry name" value="Tscrpt_reg_MarR-type_CS"/>
</dbReference>
<dbReference type="SMART" id="SM00347">
    <property type="entry name" value="HTH_MARR"/>
    <property type="match status" value="1"/>
</dbReference>
<dbReference type="InterPro" id="IPR000835">
    <property type="entry name" value="HTH_MarR-typ"/>
</dbReference>
<organism evidence="5 6">
    <name type="scientific">Marinomonas arenicola</name>
    <dbReference type="NCBI Taxonomy" id="569601"/>
    <lineage>
        <taxon>Bacteria</taxon>
        <taxon>Pseudomonadati</taxon>
        <taxon>Pseudomonadota</taxon>
        <taxon>Gammaproteobacteria</taxon>
        <taxon>Oceanospirillales</taxon>
        <taxon>Oceanospirillaceae</taxon>
        <taxon>Marinomonas</taxon>
    </lineage>
</organism>
<reference evidence="5 6" key="1">
    <citation type="submission" date="2024-02" db="EMBL/GenBank/DDBJ databases">
        <title>Bacteria isolated from the canopy kelp, Nereocystis luetkeana.</title>
        <authorList>
            <person name="Pfister C.A."/>
            <person name="Younker I.T."/>
            <person name="Light S.H."/>
        </authorList>
    </citation>
    <scope>NUCLEOTIDE SEQUENCE [LARGE SCALE GENOMIC DNA]</scope>
    <source>
        <strain evidence="5 6">TI.4.07</strain>
    </source>
</reference>
<dbReference type="PANTHER" id="PTHR33164">
    <property type="entry name" value="TRANSCRIPTIONAL REGULATOR, MARR FAMILY"/>
    <property type="match status" value="1"/>
</dbReference>
<gene>
    <name evidence="5" type="ORF">V6242_07580</name>
</gene>
<dbReference type="PRINTS" id="PR00598">
    <property type="entry name" value="HTHMARR"/>
</dbReference>
<dbReference type="RefSeq" id="WP_341566839.1">
    <property type="nucleotide sequence ID" value="NZ_JBAKAR010000004.1"/>
</dbReference>